<reference evidence="1 2" key="1">
    <citation type="journal article" date="2007" name="Nat. Biotechnol.">
        <title>Genome sequence of the lignocellulose-bioconverting and xylose-fermenting yeast Pichia stipitis.</title>
        <authorList>
            <person name="Jeffries T.W."/>
            <person name="Grigoriev I.V."/>
            <person name="Grimwood J."/>
            <person name="Laplaza J.M."/>
            <person name="Aerts A."/>
            <person name="Salamov A."/>
            <person name="Schmutz J."/>
            <person name="Lindquist E."/>
            <person name="Dehal P."/>
            <person name="Shapiro H."/>
            <person name="Jin Y.S."/>
            <person name="Passoth V."/>
            <person name="Richardson P.M."/>
        </authorList>
    </citation>
    <scope>NUCLEOTIDE SEQUENCE [LARGE SCALE GENOMIC DNA]</scope>
    <source>
        <strain evidence="2">ATCC 58785 / CBS 6054 / NBRC 10063 / NRRL Y-11545</strain>
    </source>
</reference>
<dbReference type="InterPro" id="IPR010036">
    <property type="entry name" value="MDP_1_eu_arc"/>
</dbReference>
<dbReference type="OMA" id="GVWAWRK"/>
<dbReference type="InParanoid" id="A3LZY9"/>
<dbReference type="HOGENOM" id="CLU_071162_0_1_1"/>
<dbReference type="GeneID" id="4841056"/>
<sequence>MVLLQYPKAVVFDLDYTLWPLWCDTHIYMPISALSRNELVDSNGMKISFYKDVESIILELVENEVVLIAASRTATPKIAQELLSLLHIGGKPAITYFHSLQWGQGSKVKHISKAAEDLRLQSALQEGHFMLFDDESRNRDVGSINCHFAYVYDENQGLTRSIFISELKKWSKSLNTR</sequence>
<dbReference type="Proteomes" id="UP000002258">
    <property type="component" value="Chromosome 8"/>
</dbReference>
<dbReference type="InterPro" id="IPR010033">
    <property type="entry name" value="HAD_SF_ppase_IIIC"/>
</dbReference>
<dbReference type="eggNOG" id="KOG4549">
    <property type="taxonomic scope" value="Eukaryota"/>
</dbReference>
<organism evidence="1 2">
    <name type="scientific">Scheffersomyces stipitis (strain ATCC 58785 / CBS 6054 / NBRC 10063 / NRRL Y-11545)</name>
    <name type="common">Yeast</name>
    <name type="synonym">Pichia stipitis</name>
    <dbReference type="NCBI Taxonomy" id="322104"/>
    <lineage>
        <taxon>Eukaryota</taxon>
        <taxon>Fungi</taxon>
        <taxon>Dikarya</taxon>
        <taxon>Ascomycota</taxon>
        <taxon>Saccharomycotina</taxon>
        <taxon>Pichiomycetes</taxon>
        <taxon>Debaryomycetaceae</taxon>
        <taxon>Scheffersomyces</taxon>
    </lineage>
</organism>
<dbReference type="FunCoup" id="A3LZY9">
    <property type="interactions" value="186"/>
</dbReference>
<gene>
    <name evidence="1" type="ORF">PICST_50611</name>
</gene>
<dbReference type="STRING" id="322104.A3LZY9"/>
<dbReference type="EMBL" id="CP000502">
    <property type="protein sequence ID" value="ABN68427.2"/>
    <property type="molecule type" value="Genomic_DNA"/>
</dbReference>
<dbReference type="SFLD" id="SFLDS00003">
    <property type="entry name" value="Haloacid_Dehalogenase"/>
    <property type="match status" value="1"/>
</dbReference>
<dbReference type="NCBIfam" id="TIGR01685">
    <property type="entry name" value="MDP-1"/>
    <property type="match status" value="1"/>
</dbReference>
<dbReference type="SUPFAM" id="SSF56784">
    <property type="entry name" value="HAD-like"/>
    <property type="match status" value="1"/>
</dbReference>
<dbReference type="PANTHER" id="PTHR17901:SF14">
    <property type="entry name" value="MAGNESIUM-DEPENDENT PHOSPHATASE 1"/>
    <property type="match status" value="1"/>
</dbReference>
<protein>
    <recommendedName>
        <fullName evidence="3">Magnesium-dependent phosphatase</fullName>
    </recommendedName>
</protein>
<dbReference type="SFLD" id="SFLDG01129">
    <property type="entry name" value="C1.5:_HAD__Beta-PGM__Phosphata"/>
    <property type="match status" value="1"/>
</dbReference>
<dbReference type="PANTHER" id="PTHR17901">
    <property type="entry name" value="MAGNESIUM-DEPENDENT PHOSPHATASE 1 MDP1"/>
    <property type="match status" value="1"/>
</dbReference>
<keyword evidence="2" id="KW-1185">Reference proteome</keyword>
<evidence type="ECO:0000313" key="2">
    <source>
        <dbReference type="Proteomes" id="UP000002258"/>
    </source>
</evidence>
<dbReference type="RefSeq" id="XP_001386456.2">
    <property type="nucleotide sequence ID" value="XM_001386419.1"/>
</dbReference>
<evidence type="ECO:0008006" key="3">
    <source>
        <dbReference type="Google" id="ProtNLM"/>
    </source>
</evidence>
<dbReference type="SFLD" id="SFLDG01131">
    <property type="entry name" value="C1.5.2:_MDP_Like"/>
    <property type="match status" value="1"/>
</dbReference>
<dbReference type="KEGG" id="pic:PICST_50611"/>
<proteinExistence type="predicted"/>
<name>A3LZY9_PICST</name>
<dbReference type="InterPro" id="IPR036412">
    <property type="entry name" value="HAD-like_sf"/>
</dbReference>
<dbReference type="GO" id="GO:0003993">
    <property type="term" value="F:acid phosphatase activity"/>
    <property type="evidence" value="ECO:0007669"/>
    <property type="project" value="EnsemblFungi"/>
</dbReference>
<dbReference type="OrthoDB" id="2865258at2759"/>
<dbReference type="NCBIfam" id="TIGR01681">
    <property type="entry name" value="HAD-SF-IIIC"/>
    <property type="match status" value="1"/>
</dbReference>
<dbReference type="Gene3D" id="3.40.50.1000">
    <property type="entry name" value="HAD superfamily/HAD-like"/>
    <property type="match status" value="1"/>
</dbReference>
<dbReference type="Pfam" id="PF12689">
    <property type="entry name" value="Acid_PPase"/>
    <property type="match status" value="1"/>
</dbReference>
<accession>A3LZY9</accession>
<dbReference type="AlphaFoldDB" id="A3LZY9"/>
<dbReference type="InterPro" id="IPR023214">
    <property type="entry name" value="HAD_sf"/>
</dbReference>
<dbReference type="GO" id="GO:0030946">
    <property type="term" value="F:protein tyrosine phosphatase activity, metal-dependent"/>
    <property type="evidence" value="ECO:0007669"/>
    <property type="project" value="EnsemblFungi"/>
</dbReference>
<evidence type="ECO:0000313" key="1">
    <source>
        <dbReference type="EMBL" id="ABN68427.2"/>
    </source>
</evidence>